<gene>
    <name evidence="2" type="ORF">L0668_10055</name>
</gene>
<keyword evidence="1" id="KW-0472">Membrane</keyword>
<feature type="transmembrane region" description="Helical" evidence="1">
    <location>
        <begin position="62"/>
        <end position="79"/>
    </location>
</feature>
<accession>A0ABS9D7V7</accession>
<dbReference type="EMBL" id="JAKGAS010000004">
    <property type="protein sequence ID" value="MCF2948450.1"/>
    <property type="molecule type" value="Genomic_DNA"/>
</dbReference>
<reference evidence="2 3" key="1">
    <citation type="submission" date="2022-01" db="EMBL/GenBank/DDBJ databases">
        <title>Paraglaciecola sp. G1-23.</title>
        <authorList>
            <person name="Jin M.S."/>
            <person name="Han D.M."/>
            <person name="Kim H.M."/>
            <person name="Jeon C.O."/>
        </authorList>
    </citation>
    <scope>NUCLEOTIDE SEQUENCE [LARGE SCALE GENOMIC DNA]</scope>
    <source>
        <strain evidence="2 3">G1-23</strain>
    </source>
</reference>
<evidence type="ECO:0000313" key="3">
    <source>
        <dbReference type="Proteomes" id="UP001521137"/>
    </source>
</evidence>
<dbReference type="RefSeq" id="WP_235312237.1">
    <property type="nucleotide sequence ID" value="NZ_JAKGAS010000004.1"/>
</dbReference>
<keyword evidence="3" id="KW-1185">Reference proteome</keyword>
<sequence>MKFYFSTKHIPQLTHLSLTDRLAAIQTAQRKLTGPEKLLLNVLKLMVVIPIFVFIIQVSTNWLAIVWALLTTLLFPLIIKPVHLGLCVKYISHIHTQGD</sequence>
<dbReference type="Proteomes" id="UP001521137">
    <property type="component" value="Unassembled WGS sequence"/>
</dbReference>
<dbReference type="Pfam" id="PF19667">
    <property type="entry name" value="DUF6170"/>
    <property type="match status" value="1"/>
</dbReference>
<name>A0ABS9D7V7_9ALTE</name>
<feature type="transmembrane region" description="Helical" evidence="1">
    <location>
        <begin position="38"/>
        <end position="56"/>
    </location>
</feature>
<keyword evidence="1" id="KW-0812">Transmembrane</keyword>
<comment type="caution">
    <text evidence="2">The sequence shown here is derived from an EMBL/GenBank/DDBJ whole genome shotgun (WGS) entry which is preliminary data.</text>
</comment>
<evidence type="ECO:0000313" key="2">
    <source>
        <dbReference type="EMBL" id="MCF2948450.1"/>
    </source>
</evidence>
<proteinExistence type="predicted"/>
<evidence type="ECO:0000256" key="1">
    <source>
        <dbReference type="SAM" id="Phobius"/>
    </source>
</evidence>
<organism evidence="2 3">
    <name type="scientific">Paraglaciecola algarum</name>
    <dbReference type="NCBI Taxonomy" id="3050085"/>
    <lineage>
        <taxon>Bacteria</taxon>
        <taxon>Pseudomonadati</taxon>
        <taxon>Pseudomonadota</taxon>
        <taxon>Gammaproteobacteria</taxon>
        <taxon>Alteromonadales</taxon>
        <taxon>Alteromonadaceae</taxon>
        <taxon>Paraglaciecola</taxon>
    </lineage>
</organism>
<keyword evidence="1" id="KW-1133">Transmembrane helix</keyword>
<dbReference type="InterPro" id="IPR046168">
    <property type="entry name" value="DUF6170"/>
</dbReference>
<protein>
    <submittedName>
        <fullName evidence="2">DUF6170 family protein</fullName>
    </submittedName>
</protein>